<dbReference type="OrthoDB" id="2430203at2759"/>
<sequence>MSKDQAQLLGCKLTIAEKKSLESKLFEDLKYLMKIDNISIVEEILMAFLEKWKHLVTFIIYFKWQWLNKPNEYSNNHGINKVMLINAYCTRILRIMSMTNMLESWHKHLKYNNFEGKINRHIDILIYELYVVMEGDA</sequence>
<keyword evidence="2" id="KW-1185">Reference proteome</keyword>
<reference evidence="1" key="1">
    <citation type="submission" date="2021-06" db="EMBL/GenBank/DDBJ databases">
        <authorList>
            <person name="Kallberg Y."/>
            <person name="Tangrot J."/>
            <person name="Rosling A."/>
        </authorList>
    </citation>
    <scope>NUCLEOTIDE SEQUENCE</scope>
    <source>
        <strain evidence="1">FL966</strain>
    </source>
</reference>
<accession>A0A9N9INN9</accession>
<gene>
    <name evidence="1" type="ORF">CPELLU_LOCUS14313</name>
</gene>
<evidence type="ECO:0000313" key="2">
    <source>
        <dbReference type="Proteomes" id="UP000789759"/>
    </source>
</evidence>
<organism evidence="1 2">
    <name type="scientific">Cetraspora pellucida</name>
    <dbReference type="NCBI Taxonomy" id="1433469"/>
    <lineage>
        <taxon>Eukaryota</taxon>
        <taxon>Fungi</taxon>
        <taxon>Fungi incertae sedis</taxon>
        <taxon>Mucoromycota</taxon>
        <taxon>Glomeromycotina</taxon>
        <taxon>Glomeromycetes</taxon>
        <taxon>Diversisporales</taxon>
        <taxon>Gigasporaceae</taxon>
        <taxon>Cetraspora</taxon>
    </lineage>
</organism>
<protein>
    <submittedName>
        <fullName evidence="1">4251_t:CDS:1</fullName>
    </submittedName>
</protein>
<name>A0A9N9INN9_9GLOM</name>
<proteinExistence type="predicted"/>
<dbReference type="Proteomes" id="UP000789759">
    <property type="component" value="Unassembled WGS sequence"/>
</dbReference>
<dbReference type="EMBL" id="CAJVQA010016765">
    <property type="protein sequence ID" value="CAG8744933.1"/>
    <property type="molecule type" value="Genomic_DNA"/>
</dbReference>
<dbReference type="AlphaFoldDB" id="A0A9N9INN9"/>
<comment type="caution">
    <text evidence="1">The sequence shown here is derived from an EMBL/GenBank/DDBJ whole genome shotgun (WGS) entry which is preliminary data.</text>
</comment>
<evidence type="ECO:0000313" key="1">
    <source>
        <dbReference type="EMBL" id="CAG8744933.1"/>
    </source>
</evidence>